<sequence>MANRSDSEEIRSNIIQFDKCLEFLEKAGKEYISSKFRICREDHLILFKLLIYFYRDEVNAKRHSIDLHKGILITGPVGCGKTSLMTLLRFMLSPKEQYIIKSTRDITLEFIQDGYTVINKYSKAAFQQTSGELSPKSYCFDDLGVESNIKYYGNETNVMAEILLSRYDMFISRHMLTHATTNLSASEIESCYGNRVRSRLREMMNVIAFDKEAKDKRV</sequence>
<dbReference type="InterPro" id="IPR011704">
    <property type="entry name" value="ATPase_dyneun-rel_AAA"/>
</dbReference>
<keyword evidence="3" id="KW-1185">Reference proteome</keyword>
<gene>
    <name evidence="2" type="ORF">QWY31_00025</name>
</gene>
<comment type="caution">
    <text evidence="2">The sequence shown here is derived from an EMBL/GenBank/DDBJ whole genome shotgun (WGS) entry which is preliminary data.</text>
</comment>
<evidence type="ECO:0000313" key="3">
    <source>
        <dbReference type="Proteomes" id="UP001168552"/>
    </source>
</evidence>
<accession>A0ABT8F085</accession>
<name>A0ABT8F085_9BACT</name>
<dbReference type="Gene3D" id="3.40.50.300">
    <property type="entry name" value="P-loop containing nucleotide triphosphate hydrolases"/>
    <property type="match status" value="1"/>
</dbReference>
<proteinExistence type="predicted"/>
<dbReference type="Pfam" id="PF07728">
    <property type="entry name" value="AAA_5"/>
    <property type="match status" value="1"/>
</dbReference>
<protein>
    <submittedName>
        <fullName evidence="2">ATPase</fullName>
    </submittedName>
</protein>
<dbReference type="RefSeq" id="WP_320002389.1">
    <property type="nucleotide sequence ID" value="NZ_JAUHJS010000001.1"/>
</dbReference>
<dbReference type="SUPFAM" id="SSF52540">
    <property type="entry name" value="P-loop containing nucleoside triphosphate hydrolases"/>
    <property type="match status" value="1"/>
</dbReference>
<dbReference type="EMBL" id="JAUHJS010000001">
    <property type="protein sequence ID" value="MDN4163860.1"/>
    <property type="molecule type" value="Genomic_DNA"/>
</dbReference>
<evidence type="ECO:0000313" key="2">
    <source>
        <dbReference type="EMBL" id="MDN4163860.1"/>
    </source>
</evidence>
<evidence type="ECO:0000259" key="1">
    <source>
        <dbReference type="Pfam" id="PF07728"/>
    </source>
</evidence>
<dbReference type="InterPro" id="IPR027417">
    <property type="entry name" value="P-loop_NTPase"/>
</dbReference>
<feature type="domain" description="ATPase dynein-related AAA" evidence="1">
    <location>
        <begin position="71"/>
        <end position="120"/>
    </location>
</feature>
<reference evidence="2" key="1">
    <citation type="submission" date="2023-06" db="EMBL/GenBank/DDBJ databases">
        <title>Cytophagales bacterium Strain LB-30, isolated from soil.</title>
        <authorList>
            <person name="Liu B."/>
        </authorList>
    </citation>
    <scope>NUCLEOTIDE SEQUENCE</scope>
    <source>
        <strain evidence="2">LB-30</strain>
    </source>
</reference>
<dbReference type="Proteomes" id="UP001168552">
    <property type="component" value="Unassembled WGS sequence"/>
</dbReference>
<organism evidence="2 3">
    <name type="scientific">Shiella aurantiaca</name>
    <dbReference type="NCBI Taxonomy" id="3058365"/>
    <lineage>
        <taxon>Bacteria</taxon>
        <taxon>Pseudomonadati</taxon>
        <taxon>Bacteroidota</taxon>
        <taxon>Cytophagia</taxon>
        <taxon>Cytophagales</taxon>
        <taxon>Shiellaceae</taxon>
        <taxon>Shiella</taxon>
    </lineage>
</organism>
<dbReference type="CDD" id="cd00267">
    <property type="entry name" value="ABC_ATPase"/>
    <property type="match status" value="1"/>
</dbReference>